<dbReference type="CDD" id="cd00118">
    <property type="entry name" value="LysM"/>
    <property type="match status" value="1"/>
</dbReference>
<evidence type="ECO:0000313" key="3">
    <source>
        <dbReference type="EMBL" id="MCC9628205.1"/>
    </source>
</evidence>
<proteinExistence type="predicted"/>
<organism evidence="3 4">
    <name type="scientific">Blastopirellula sediminis</name>
    <dbReference type="NCBI Taxonomy" id="2894196"/>
    <lineage>
        <taxon>Bacteria</taxon>
        <taxon>Pseudomonadati</taxon>
        <taxon>Planctomycetota</taxon>
        <taxon>Planctomycetia</taxon>
        <taxon>Pirellulales</taxon>
        <taxon>Pirellulaceae</taxon>
        <taxon>Blastopirellula</taxon>
    </lineage>
</organism>
<feature type="region of interest" description="Disordered" evidence="1">
    <location>
        <begin position="442"/>
        <end position="465"/>
    </location>
</feature>
<dbReference type="RefSeq" id="WP_230217263.1">
    <property type="nucleotide sequence ID" value="NZ_JAJKFT010000004.1"/>
</dbReference>
<feature type="region of interest" description="Disordered" evidence="1">
    <location>
        <begin position="382"/>
        <end position="401"/>
    </location>
</feature>
<feature type="compositionally biased region" description="Polar residues" evidence="1">
    <location>
        <begin position="223"/>
        <end position="246"/>
    </location>
</feature>
<dbReference type="AlphaFoldDB" id="A0A9X1ML30"/>
<feature type="region of interest" description="Disordered" evidence="1">
    <location>
        <begin position="183"/>
        <end position="207"/>
    </location>
</feature>
<evidence type="ECO:0000313" key="4">
    <source>
        <dbReference type="Proteomes" id="UP001139103"/>
    </source>
</evidence>
<dbReference type="InterPro" id="IPR018392">
    <property type="entry name" value="LysM"/>
</dbReference>
<dbReference type="PROSITE" id="PS51782">
    <property type="entry name" value="LYSM"/>
    <property type="match status" value="1"/>
</dbReference>
<dbReference type="InterPro" id="IPR036779">
    <property type="entry name" value="LysM_dom_sf"/>
</dbReference>
<feature type="region of interest" description="Disordered" evidence="1">
    <location>
        <begin position="220"/>
        <end position="268"/>
    </location>
</feature>
<dbReference type="Proteomes" id="UP001139103">
    <property type="component" value="Unassembled WGS sequence"/>
</dbReference>
<protein>
    <submittedName>
        <fullName evidence="3">LysM peptidoglycan-binding domain-containing protein</fullName>
    </submittedName>
</protein>
<dbReference type="PRINTS" id="PR01217">
    <property type="entry name" value="PRICHEXTENSN"/>
</dbReference>
<gene>
    <name evidence="3" type="ORF">LOC68_07345</name>
</gene>
<accession>A0A9X1ML30</accession>
<feature type="compositionally biased region" description="Low complexity" evidence="1">
    <location>
        <begin position="247"/>
        <end position="265"/>
    </location>
</feature>
<comment type="caution">
    <text evidence="3">The sequence shown here is derived from an EMBL/GenBank/DDBJ whole genome shotgun (WGS) entry which is preliminary data.</text>
</comment>
<evidence type="ECO:0000256" key="1">
    <source>
        <dbReference type="SAM" id="MobiDB-lite"/>
    </source>
</evidence>
<sequence length="516" mass="54113">MRREARIGFAIVGCLAAILMYAAVKRMWLLAQVARDDSPAPTIPVASISAKSALEPVITLPEQPTSTAVYQEPSVADADPNKSAVPFPSRFAIPMNGNEEAEQVAAAATEHPPADELPKSPVAVDTTPIEAAPPLGRFSSRFSAAPVAEPALPAPAQETETPQPEAMASLAADSVAAIKSRFSTTPAPAPKATEEKSNANNPMPIMSSAGSLLGSLASRLASNMTSSQSAEPETTESLAPTVTLPSQPTAAPQPTAVAEAPQPETGSQASLRIVGEKPSEPQPETPPEAKLIKPAPIVEAQPLPSRPVVTAAPRDMPTTTRPTWQAGETKIEPVATPVATTPQPQPRLNRAFASTAASASIPTTNYVPAQNASSTKVVTTDDAMPHRLPPTIEVSSDTDKGVTKEADPAWVQQMIQSGSFIPGQRFVPTQTPQPLPIGQQSAQPLANPAQPPATAITPTQTQPTTYVVQPGDDLATIARRTLGDAARWGELFRLNRNVIGDYPDQMKPGMTLRLPQ</sequence>
<feature type="domain" description="LysM" evidence="2">
    <location>
        <begin position="464"/>
        <end position="514"/>
    </location>
</feature>
<keyword evidence="4" id="KW-1185">Reference proteome</keyword>
<reference evidence="3" key="1">
    <citation type="submission" date="2021-11" db="EMBL/GenBank/DDBJ databases">
        <title>Genome sequence.</title>
        <authorList>
            <person name="Sun Q."/>
        </authorList>
    </citation>
    <scope>NUCLEOTIDE SEQUENCE</scope>
    <source>
        <strain evidence="3">JC732</strain>
    </source>
</reference>
<dbReference type="EMBL" id="JAJKFT010000004">
    <property type="protein sequence ID" value="MCC9628205.1"/>
    <property type="molecule type" value="Genomic_DNA"/>
</dbReference>
<feature type="region of interest" description="Disordered" evidence="1">
    <location>
        <begin position="100"/>
        <end position="121"/>
    </location>
</feature>
<dbReference type="SUPFAM" id="SSF54106">
    <property type="entry name" value="LysM domain"/>
    <property type="match status" value="1"/>
</dbReference>
<evidence type="ECO:0000259" key="2">
    <source>
        <dbReference type="PROSITE" id="PS51782"/>
    </source>
</evidence>
<dbReference type="Gene3D" id="3.10.350.10">
    <property type="entry name" value="LysM domain"/>
    <property type="match status" value="1"/>
</dbReference>
<name>A0A9X1ML30_9BACT</name>